<protein>
    <recommendedName>
        <fullName evidence="3">CHCH domain-containing protein</fullName>
    </recommendedName>
</protein>
<evidence type="ECO:0000313" key="5">
    <source>
        <dbReference type="Proteomes" id="UP000600918"/>
    </source>
</evidence>
<evidence type="ECO:0000256" key="1">
    <source>
        <dbReference type="ARBA" id="ARBA00023157"/>
    </source>
</evidence>
<dbReference type="GO" id="GO:0005739">
    <property type="term" value="C:mitochondrion"/>
    <property type="evidence" value="ECO:0007669"/>
    <property type="project" value="TreeGrafter"/>
</dbReference>
<dbReference type="InterPro" id="IPR010625">
    <property type="entry name" value="CHCH"/>
</dbReference>
<accession>A0A834N0A7</accession>
<dbReference type="AlphaFoldDB" id="A0A834N0A7"/>
<dbReference type="Pfam" id="PF06747">
    <property type="entry name" value="CHCH"/>
    <property type="match status" value="1"/>
</dbReference>
<proteinExistence type="predicted"/>
<gene>
    <name evidence="4" type="ORF">H0235_017947</name>
</gene>
<reference evidence="4" key="1">
    <citation type="journal article" date="2020" name="G3 (Bethesda)">
        <title>High-Quality Assemblies for Three Invasive Social Wasps from the &lt;i&gt;Vespula&lt;/i&gt; Genus.</title>
        <authorList>
            <person name="Harrop T.W.R."/>
            <person name="Guhlin J."/>
            <person name="McLaughlin G.M."/>
            <person name="Permina E."/>
            <person name="Stockwell P."/>
            <person name="Gilligan J."/>
            <person name="Le Lec M.F."/>
            <person name="Gruber M.A.M."/>
            <person name="Quinn O."/>
            <person name="Lovegrove M."/>
            <person name="Duncan E.J."/>
            <person name="Remnant E.J."/>
            <person name="Van Eeckhoven J."/>
            <person name="Graham B."/>
            <person name="Knapp R.A."/>
            <person name="Langford K.W."/>
            <person name="Kronenberg Z."/>
            <person name="Press M.O."/>
            <person name="Eacker S.M."/>
            <person name="Wilson-Rankin E.E."/>
            <person name="Purcell J."/>
            <person name="Lester P.J."/>
            <person name="Dearden P.K."/>
        </authorList>
    </citation>
    <scope>NUCLEOTIDE SEQUENCE</scope>
    <source>
        <strain evidence="4">Volc-1</strain>
    </source>
</reference>
<feature type="region of interest" description="Disordered" evidence="2">
    <location>
        <begin position="64"/>
        <end position="91"/>
    </location>
</feature>
<feature type="compositionally biased region" description="Low complexity" evidence="2">
    <location>
        <begin position="80"/>
        <end position="91"/>
    </location>
</feature>
<evidence type="ECO:0000313" key="4">
    <source>
        <dbReference type="EMBL" id="KAF7389463.1"/>
    </source>
</evidence>
<feature type="compositionally biased region" description="Polar residues" evidence="2">
    <location>
        <begin position="1"/>
        <end position="10"/>
    </location>
</feature>
<organism evidence="4 5">
    <name type="scientific">Vespula pensylvanica</name>
    <name type="common">Western yellow jacket</name>
    <name type="synonym">Wasp</name>
    <dbReference type="NCBI Taxonomy" id="30213"/>
    <lineage>
        <taxon>Eukaryota</taxon>
        <taxon>Metazoa</taxon>
        <taxon>Ecdysozoa</taxon>
        <taxon>Arthropoda</taxon>
        <taxon>Hexapoda</taxon>
        <taxon>Insecta</taxon>
        <taxon>Pterygota</taxon>
        <taxon>Neoptera</taxon>
        <taxon>Endopterygota</taxon>
        <taxon>Hymenoptera</taxon>
        <taxon>Apocrita</taxon>
        <taxon>Aculeata</taxon>
        <taxon>Vespoidea</taxon>
        <taxon>Vespidae</taxon>
        <taxon>Vespinae</taxon>
        <taxon>Vespula</taxon>
    </lineage>
</organism>
<dbReference type="EMBL" id="JACSDY010000024">
    <property type="protein sequence ID" value="KAF7389463.1"/>
    <property type="molecule type" value="Genomic_DNA"/>
</dbReference>
<feature type="domain" description="CHCH" evidence="3">
    <location>
        <begin position="176"/>
        <end position="207"/>
    </location>
</feature>
<dbReference type="GO" id="GO:0005634">
    <property type="term" value="C:nucleus"/>
    <property type="evidence" value="ECO:0007669"/>
    <property type="project" value="TreeGrafter"/>
</dbReference>
<sequence>MPGRQKTGTKNGKMGRSRPSSPSGAHPPPSRQQRGTVLASETFQSEDVRYLALTRSIKLNVVKMPRRGRASGPPPRRVRAASPKRAAAPPRAAAVQAAHPPAHAAPATPMVAQPAAQQPSLMGQMAATAGGVAIGSAVGHTIGHAVTGLFSGSSNEAAAPVQAQSPSISAPANGACSWEVKQFLECARNQSDLSLCEGFNEALRQCKTANNIIIVQSRKQPGMFGHIAGTAAGVAAGTVIGDKISGRNEPAASNESIPVDPANPCRYEEEQVLDCMQNQTNLQTCEVHKKALLDCKHKHICIVCRYTTTTQDRKTNPINPKSSTGNFQNIASTAAGVAAGSVVGHVIGNVLSSGIGHGNSVNAGSSSDYSNVTEEICSPEIRQFFECASKNEDLDTCKSFHNTWFECQKRYSQHRSQA</sequence>
<dbReference type="GO" id="GO:0007005">
    <property type="term" value="P:mitochondrion organization"/>
    <property type="evidence" value="ECO:0007669"/>
    <property type="project" value="InterPro"/>
</dbReference>
<dbReference type="Proteomes" id="UP000600918">
    <property type="component" value="Unassembled WGS sequence"/>
</dbReference>
<dbReference type="PANTHER" id="PTHR13523">
    <property type="entry name" value="COILED-COIL-HELIX-COILED-COIL-HELIX DOMAIN CONTAINING 2/NUR77"/>
    <property type="match status" value="1"/>
</dbReference>
<feature type="compositionally biased region" description="Polar residues" evidence="2">
    <location>
        <begin position="32"/>
        <end position="45"/>
    </location>
</feature>
<dbReference type="PANTHER" id="PTHR13523:SF2">
    <property type="entry name" value="COILED-COIL-HELIX-COILED-COIL-HELIX DOMAIN CONTAINING 2, ISOFORM A-RELATED"/>
    <property type="match status" value="1"/>
</dbReference>
<name>A0A834N0A7_VESPE</name>
<dbReference type="InterPro" id="IPR055304">
    <property type="entry name" value="CHCHD2/10-like"/>
</dbReference>
<evidence type="ECO:0000259" key="3">
    <source>
        <dbReference type="Pfam" id="PF06747"/>
    </source>
</evidence>
<evidence type="ECO:0000256" key="2">
    <source>
        <dbReference type="SAM" id="MobiDB-lite"/>
    </source>
</evidence>
<keyword evidence="5" id="KW-1185">Reference proteome</keyword>
<feature type="region of interest" description="Disordered" evidence="2">
    <location>
        <begin position="1"/>
        <end position="45"/>
    </location>
</feature>
<keyword evidence="1" id="KW-1015">Disulfide bond</keyword>
<comment type="caution">
    <text evidence="4">The sequence shown here is derived from an EMBL/GenBank/DDBJ whole genome shotgun (WGS) entry which is preliminary data.</text>
</comment>